<sequence length="93" mass="10845">HLSLYLRNKVEENCMLISPGFRLNLDDKLTTITWNFNVHTRMKNEETIDGLVGCHTGALFGYFCQKLIETIRMGMLQKIKYDLLNINLSLPQR</sequence>
<name>A0A382H851_9ZZZZ</name>
<gene>
    <name evidence="1" type="ORF">METZ01_LOCUS235465</name>
</gene>
<reference evidence="1" key="1">
    <citation type="submission" date="2018-05" db="EMBL/GenBank/DDBJ databases">
        <authorList>
            <person name="Lanie J.A."/>
            <person name="Ng W.-L."/>
            <person name="Kazmierczak K.M."/>
            <person name="Andrzejewski T.M."/>
            <person name="Davidsen T.M."/>
            <person name="Wayne K.J."/>
            <person name="Tettelin H."/>
            <person name="Glass J.I."/>
            <person name="Rusch D."/>
            <person name="Podicherti R."/>
            <person name="Tsui H.-C.T."/>
            <person name="Winkler M.E."/>
        </authorList>
    </citation>
    <scope>NUCLEOTIDE SEQUENCE</scope>
</reference>
<organism evidence="1">
    <name type="scientific">marine metagenome</name>
    <dbReference type="NCBI Taxonomy" id="408172"/>
    <lineage>
        <taxon>unclassified sequences</taxon>
        <taxon>metagenomes</taxon>
        <taxon>ecological metagenomes</taxon>
    </lineage>
</organism>
<feature type="non-terminal residue" evidence="1">
    <location>
        <position position="1"/>
    </location>
</feature>
<evidence type="ECO:0000313" key="1">
    <source>
        <dbReference type="EMBL" id="SVB82611.1"/>
    </source>
</evidence>
<proteinExistence type="predicted"/>
<dbReference type="EMBL" id="UINC01059327">
    <property type="protein sequence ID" value="SVB82611.1"/>
    <property type="molecule type" value="Genomic_DNA"/>
</dbReference>
<protein>
    <submittedName>
        <fullName evidence="1">Uncharacterized protein</fullName>
    </submittedName>
</protein>
<dbReference type="AlphaFoldDB" id="A0A382H851"/>
<accession>A0A382H851</accession>